<evidence type="ECO:0000259" key="2">
    <source>
        <dbReference type="Pfam" id="PF24906"/>
    </source>
</evidence>
<feature type="domain" description="WRKY19-like zinc finger" evidence="2">
    <location>
        <begin position="733"/>
        <end position="755"/>
    </location>
</feature>
<dbReference type="Pfam" id="PF24906">
    <property type="entry name" value="Zf_WRKY19"/>
    <property type="match status" value="2"/>
</dbReference>
<dbReference type="PANTHER" id="PTHR31827:SF1">
    <property type="entry name" value="EMB|CAB89363.1"/>
    <property type="match status" value="1"/>
</dbReference>
<feature type="region of interest" description="Disordered" evidence="1">
    <location>
        <begin position="361"/>
        <end position="380"/>
    </location>
</feature>
<name>A0A7R9P847_TIMCA</name>
<evidence type="ECO:0000313" key="3">
    <source>
        <dbReference type="EMBL" id="CAD7573533.1"/>
    </source>
</evidence>
<dbReference type="InterPro" id="IPR056866">
    <property type="entry name" value="Znf_WRKY19"/>
</dbReference>
<evidence type="ECO:0000256" key="1">
    <source>
        <dbReference type="SAM" id="MobiDB-lite"/>
    </source>
</evidence>
<reference evidence="3" key="1">
    <citation type="submission" date="2020-11" db="EMBL/GenBank/DDBJ databases">
        <authorList>
            <person name="Tran Van P."/>
        </authorList>
    </citation>
    <scope>NUCLEOTIDE SEQUENCE</scope>
</reference>
<accession>A0A7R9P847</accession>
<feature type="domain" description="WRKY19-like zinc finger" evidence="2">
    <location>
        <begin position="762"/>
        <end position="783"/>
    </location>
</feature>
<feature type="compositionally biased region" description="Polar residues" evidence="1">
    <location>
        <begin position="362"/>
        <end position="379"/>
    </location>
</feature>
<gene>
    <name evidence="3" type="ORF">TCMB3V08_LOCUS6169</name>
</gene>
<feature type="region of interest" description="Disordered" evidence="1">
    <location>
        <begin position="630"/>
        <end position="652"/>
    </location>
</feature>
<dbReference type="PANTHER" id="PTHR31827">
    <property type="entry name" value="EMB|CAB89363.1"/>
    <property type="match status" value="1"/>
</dbReference>
<feature type="compositionally biased region" description="Basic and acidic residues" evidence="1">
    <location>
        <begin position="630"/>
        <end position="643"/>
    </location>
</feature>
<proteinExistence type="predicted"/>
<sequence length="1438" mass="159285">METSDISHVKQEIVEPIKTKPNNEDGFDMFRISEIKTEDESDTSNSVDEIVETEFKLYDSSFGIMDSKIEHFTAVDKSEEYIVLDMVDVGDVKLKIVQSLLWQEDIVEHMEVERNVKLKIVLKLLRLKGREGLRATQSQFYQGEIKLFLRNEALVVLSLAAEDGEMEARISAELDPLEYVDMTVKSETLESCERESDELKPPEYVDVPVKSEVFESCESESINDLPSLKIKQEKIVPSKPRKVDTVLHMVVNIIVRSVEYMVVQSKLRKVDTVLHMVEYLIVAELRNPEYVNVAVKSETLEICEPESVSSLPLSKFIHEDELKSPEYVDVSVKYEVFETCESESVSGLPLSKIKQELDTKDQTFSQSHTESNKHTNVLNKSDCDETESHSLINKHVTLNKTCKLKECCTNPKQDVLQVVKSLLFDVQPKMEDSFSNEAQQISEIFIKQEIKSEPEAELHPPEFVNMAIKTEIPESCEPESVSGSPSIEDNHEVHYEKTSLANSPIKSEVSDNDIITGLPSCNLPPIFEDNKAEMHPPEFVNMAIKTEIPEICEPESVSGSPSFEDNHEVCYEKTYLVNDPIKKEGSDHDSNDMITGLPSCSLPPVFEDIKNNLPKRYEAPLVHKYCRNDGRRPELENAPEKSGSESAPYNKHESTRKCKTEGCRKFAKNGGHCISHGGNSKTCEVEGCMKYPLKGGRCKTHGGDYNHLKCRTEGCSKYAMKGGHCKPHGGCSKECKVEGCMKYPLKSGLCKAHGGKVHDCLKCKTEGCDKLTQRGGYCVAHGGSSKKCGTEGCTRIARKGGHCNMHGGTRIRYMCKTEGCHKLAQKGGHCISHGGIPKTCKVEGCDNHPLKGGVCRTHGGTFYGRSKCRAEGCSKHALVGGYCKPHGGRSHKCKTEGCDKYPLKGGNCRTHGGTTFDCLKCKTEGCDKFSYKGGHCILHGGRPKKCKTESCTRRSLKGGHCRLHGGDYNNLQCKAAEGCLKRARKGGLCISHGGVSRKCKMEGCDNPSHNTTLRNVNKKEGKENYETSYLKIKTQDRINLRTLKRSKRQALKKKKPDSFSKNNHCKTKGCTNRPRKGGHCRQHGGGVVNYGTCRTDGCPKRPLKGGHCREHGGTSSRKRCRTEGCSKYSLKGGNCRRHGGIYADKTCKTEGCSKWPIKNGRCRQHGGVRTRQICKTEGCNKCPLKNGHCMRHGGIRTRQKCKTEDCSRKPLKGVQSSLDSVKKTASVAYLENALVVLNSTAEDGEIDIRISIDVEDKIIPQTLKLNRSDNFPVHDRCKTEGGYCGQHGEGSRGFRIIKTNVSCGCSSKGCYKLSLKDGNCAEHRGAYIRLPCKTNGCRKWPLSNGHCSEHGGSTGTLPAGYFAGQKVVTGGLYAMATTTARSIGVPITGSWAKQKVANDLLSNGHCAERGGYITSSEMRNEILPQLATGSQRLLQGTR</sequence>
<organism evidence="3">
    <name type="scientific">Timema californicum</name>
    <name type="common">California timema</name>
    <name type="synonym">Walking stick</name>
    <dbReference type="NCBI Taxonomy" id="61474"/>
    <lineage>
        <taxon>Eukaryota</taxon>
        <taxon>Metazoa</taxon>
        <taxon>Ecdysozoa</taxon>
        <taxon>Arthropoda</taxon>
        <taxon>Hexapoda</taxon>
        <taxon>Insecta</taxon>
        <taxon>Pterygota</taxon>
        <taxon>Neoptera</taxon>
        <taxon>Polyneoptera</taxon>
        <taxon>Phasmatodea</taxon>
        <taxon>Timematodea</taxon>
        <taxon>Timematoidea</taxon>
        <taxon>Timematidae</taxon>
        <taxon>Timema</taxon>
    </lineage>
</organism>
<dbReference type="EMBL" id="OE181678">
    <property type="protein sequence ID" value="CAD7573533.1"/>
    <property type="molecule type" value="Genomic_DNA"/>
</dbReference>
<protein>
    <submittedName>
        <fullName evidence="3">(California timema) hypothetical protein</fullName>
    </submittedName>
</protein>